<dbReference type="Gene3D" id="1.20.1250.20">
    <property type="entry name" value="MFS general substrate transporter like domains"/>
    <property type="match status" value="1"/>
</dbReference>
<keyword evidence="4 7" id="KW-0812">Transmembrane</keyword>
<feature type="transmembrane region" description="Helical" evidence="7">
    <location>
        <begin position="103"/>
        <end position="124"/>
    </location>
</feature>
<feature type="transmembrane region" description="Helical" evidence="7">
    <location>
        <begin position="78"/>
        <end position="97"/>
    </location>
</feature>
<dbReference type="InterPro" id="IPR001958">
    <property type="entry name" value="Tet-R_TetA/multi-R_MdtG-like"/>
</dbReference>
<keyword evidence="3" id="KW-0813">Transport</keyword>
<comment type="caution">
    <text evidence="9">The sequence shown here is derived from an EMBL/GenBank/DDBJ whole genome shotgun (WGS) entry which is preliminary data.</text>
</comment>
<dbReference type="GO" id="GO:0016020">
    <property type="term" value="C:membrane"/>
    <property type="evidence" value="ECO:0007669"/>
    <property type="project" value="UniProtKB-SubCell"/>
</dbReference>
<feature type="domain" description="Major facilitator superfamily (MFS) profile" evidence="8">
    <location>
        <begin position="8"/>
        <end position="403"/>
    </location>
</feature>
<reference evidence="9" key="1">
    <citation type="journal article" date="2014" name="Int. J. Syst. Evol. Microbiol.">
        <title>Complete genome sequence of Corynebacterium casei LMG S-19264T (=DSM 44701T), isolated from a smear-ripened cheese.</title>
        <authorList>
            <consortium name="US DOE Joint Genome Institute (JGI-PGF)"/>
            <person name="Walter F."/>
            <person name="Albersmeier A."/>
            <person name="Kalinowski J."/>
            <person name="Ruckert C."/>
        </authorList>
    </citation>
    <scope>NUCLEOTIDE SEQUENCE</scope>
    <source>
        <strain evidence="9">JCM 31311</strain>
    </source>
</reference>
<feature type="transmembrane region" description="Helical" evidence="7">
    <location>
        <begin position="7"/>
        <end position="27"/>
    </location>
</feature>
<feature type="transmembrane region" description="Helical" evidence="7">
    <location>
        <begin position="164"/>
        <end position="184"/>
    </location>
</feature>
<dbReference type="PANTHER" id="PTHR23504:SF15">
    <property type="entry name" value="MAJOR FACILITATOR SUPERFAMILY (MFS) PROFILE DOMAIN-CONTAINING PROTEIN"/>
    <property type="match status" value="1"/>
</dbReference>
<sequence length="415" mass="43396">MRANRPAALVFILITLLIDVMGLGLIIPVFPNLIKLLSGSETAGAQMLGIFTAVYAVMQFIFAPILGALSDRYGRRPVLLLSLLGVGLDYLLLYFAPSLGWLFVGRVIAGITGASITVANAYVADVTKPEDRARNFGLVGATFGVGFILGPALGGLLGNLDLRLPFAFAAGLSLLNAAYGYFVLPESVTAQTRGKALGREVFNPLAPLRDLGRYPLVRNLALTFVLIGLAQQVIFSTWVLFTESVLNWTPAQNGVALAVVGLLSAITQALLVAPAMRLLGERGAIFAGLTLGTVQYVVLGAARSGAMLYGSILVGSLAGIGGPAIQGLISRSVDAREQGRVQGALASVNSLVGVVGPLAATWIFAYFNRPDADPRIPGAAFYMAAVFSLLGTILAGVVLRRMPAAMRGKAPTPDA</sequence>
<evidence type="ECO:0000256" key="4">
    <source>
        <dbReference type="ARBA" id="ARBA00022692"/>
    </source>
</evidence>
<feature type="transmembrane region" description="Helical" evidence="7">
    <location>
        <begin position="253"/>
        <end position="272"/>
    </location>
</feature>
<dbReference type="PROSITE" id="PS50850">
    <property type="entry name" value="MFS"/>
    <property type="match status" value="1"/>
</dbReference>
<dbReference type="EMBL" id="BMQL01000035">
    <property type="protein sequence ID" value="GGR25182.1"/>
    <property type="molecule type" value="Genomic_DNA"/>
</dbReference>
<feature type="transmembrane region" description="Helical" evidence="7">
    <location>
        <begin position="136"/>
        <end position="158"/>
    </location>
</feature>
<feature type="transmembrane region" description="Helical" evidence="7">
    <location>
        <begin position="379"/>
        <end position="399"/>
    </location>
</feature>
<feature type="transmembrane region" description="Helical" evidence="7">
    <location>
        <begin position="47"/>
        <end position="66"/>
    </location>
</feature>
<dbReference type="RefSeq" id="WP_189092367.1">
    <property type="nucleotide sequence ID" value="NZ_BMQL01000035.1"/>
</dbReference>
<comment type="similarity">
    <text evidence="2">Belongs to the major facilitator superfamily. TCR/Tet family.</text>
</comment>
<dbReference type="PANTHER" id="PTHR23504">
    <property type="entry name" value="MAJOR FACILITATOR SUPERFAMILY DOMAIN-CONTAINING PROTEIN 10"/>
    <property type="match status" value="1"/>
</dbReference>
<dbReference type="PROSITE" id="PS00216">
    <property type="entry name" value="SUGAR_TRANSPORT_1"/>
    <property type="match status" value="1"/>
</dbReference>
<dbReference type="InterPro" id="IPR005829">
    <property type="entry name" value="Sugar_transporter_CS"/>
</dbReference>
<dbReference type="InterPro" id="IPR036259">
    <property type="entry name" value="MFS_trans_sf"/>
</dbReference>
<evidence type="ECO:0000313" key="9">
    <source>
        <dbReference type="EMBL" id="GGR25182.1"/>
    </source>
</evidence>
<feature type="transmembrane region" description="Helical" evidence="7">
    <location>
        <begin position="308"/>
        <end position="329"/>
    </location>
</feature>
<evidence type="ECO:0000256" key="5">
    <source>
        <dbReference type="ARBA" id="ARBA00022989"/>
    </source>
</evidence>
<feature type="transmembrane region" description="Helical" evidence="7">
    <location>
        <begin position="219"/>
        <end position="241"/>
    </location>
</feature>
<comment type="subcellular location">
    <subcellularLocation>
        <location evidence="1">Membrane</location>
        <topology evidence="1">Multi-pass membrane protein</topology>
    </subcellularLocation>
</comment>
<keyword evidence="10" id="KW-1185">Reference proteome</keyword>
<dbReference type="CDD" id="cd17388">
    <property type="entry name" value="MFS_TetA"/>
    <property type="match status" value="1"/>
</dbReference>
<proteinExistence type="inferred from homology"/>
<dbReference type="PRINTS" id="PR01035">
    <property type="entry name" value="TCRTETA"/>
</dbReference>
<reference evidence="9" key="2">
    <citation type="submission" date="2020-09" db="EMBL/GenBank/DDBJ databases">
        <authorList>
            <person name="Sun Q."/>
            <person name="Ohkuma M."/>
        </authorList>
    </citation>
    <scope>NUCLEOTIDE SEQUENCE</scope>
    <source>
        <strain evidence="9">JCM 31311</strain>
    </source>
</reference>
<evidence type="ECO:0000256" key="3">
    <source>
        <dbReference type="ARBA" id="ARBA00022448"/>
    </source>
</evidence>
<evidence type="ECO:0000256" key="1">
    <source>
        <dbReference type="ARBA" id="ARBA00004141"/>
    </source>
</evidence>
<feature type="transmembrane region" description="Helical" evidence="7">
    <location>
        <begin position="341"/>
        <end position="367"/>
    </location>
</feature>
<evidence type="ECO:0000313" key="10">
    <source>
        <dbReference type="Proteomes" id="UP000603865"/>
    </source>
</evidence>
<organism evidence="9 10">
    <name type="scientific">Deinococcus ruber</name>
    <dbReference type="NCBI Taxonomy" id="1848197"/>
    <lineage>
        <taxon>Bacteria</taxon>
        <taxon>Thermotogati</taxon>
        <taxon>Deinococcota</taxon>
        <taxon>Deinococci</taxon>
        <taxon>Deinococcales</taxon>
        <taxon>Deinococcaceae</taxon>
        <taxon>Deinococcus</taxon>
    </lineage>
</organism>
<feature type="transmembrane region" description="Helical" evidence="7">
    <location>
        <begin position="284"/>
        <end position="302"/>
    </location>
</feature>
<keyword evidence="5 7" id="KW-1133">Transmembrane helix</keyword>
<dbReference type="AlphaFoldDB" id="A0A918FAN0"/>
<dbReference type="Proteomes" id="UP000603865">
    <property type="component" value="Unassembled WGS sequence"/>
</dbReference>
<dbReference type="InterPro" id="IPR020846">
    <property type="entry name" value="MFS_dom"/>
</dbReference>
<name>A0A918FAN0_9DEIO</name>
<accession>A0A918FAN0</accession>
<evidence type="ECO:0000259" key="8">
    <source>
        <dbReference type="PROSITE" id="PS50850"/>
    </source>
</evidence>
<protein>
    <submittedName>
        <fullName evidence="9">Tetracycline resistance MFS efflux pump</fullName>
    </submittedName>
</protein>
<dbReference type="InterPro" id="IPR011701">
    <property type="entry name" value="MFS"/>
</dbReference>
<gene>
    <name evidence="9" type="ORF">GCM10008957_40990</name>
</gene>
<evidence type="ECO:0000256" key="2">
    <source>
        <dbReference type="ARBA" id="ARBA00007520"/>
    </source>
</evidence>
<evidence type="ECO:0000256" key="7">
    <source>
        <dbReference type="SAM" id="Phobius"/>
    </source>
</evidence>
<evidence type="ECO:0000256" key="6">
    <source>
        <dbReference type="ARBA" id="ARBA00023136"/>
    </source>
</evidence>
<dbReference type="SUPFAM" id="SSF103473">
    <property type="entry name" value="MFS general substrate transporter"/>
    <property type="match status" value="1"/>
</dbReference>
<dbReference type="Pfam" id="PF07690">
    <property type="entry name" value="MFS_1"/>
    <property type="match status" value="1"/>
</dbReference>
<dbReference type="GO" id="GO:0022857">
    <property type="term" value="F:transmembrane transporter activity"/>
    <property type="evidence" value="ECO:0007669"/>
    <property type="project" value="InterPro"/>
</dbReference>
<keyword evidence="6 7" id="KW-0472">Membrane</keyword>